<feature type="binding site" evidence="13">
    <location>
        <position position="255"/>
    </location>
    <ligand>
        <name>NADPH</name>
        <dbReference type="ChEBI" id="CHEBI:57783"/>
    </ligand>
</feature>
<feature type="binding site" evidence="13">
    <location>
        <position position="108"/>
    </location>
    <ligand>
        <name>sn-glycerol 3-phosphate</name>
        <dbReference type="ChEBI" id="CHEBI:57597"/>
    </ligand>
</feature>
<keyword evidence="2 13" id="KW-0444">Lipid biosynthesis</keyword>
<dbReference type="GO" id="GO:0005975">
    <property type="term" value="P:carbohydrate metabolic process"/>
    <property type="evidence" value="ECO:0007669"/>
    <property type="project" value="InterPro"/>
</dbReference>
<feature type="binding site" evidence="13">
    <location>
        <position position="14"/>
    </location>
    <ligand>
        <name>NADPH</name>
        <dbReference type="ChEBI" id="CHEBI:57783"/>
    </ligand>
</feature>
<evidence type="ECO:0000256" key="2">
    <source>
        <dbReference type="ARBA" id="ARBA00022516"/>
    </source>
</evidence>
<comment type="similarity">
    <text evidence="1 13 17">Belongs to the NAD-dependent glycerol-3-phosphate dehydrogenase family.</text>
</comment>
<dbReference type="AlphaFoldDB" id="A0A518CY17"/>
<keyword evidence="3 13" id="KW-0521">NADP</keyword>
<feature type="binding site" evidence="13">
    <location>
        <position position="254"/>
    </location>
    <ligand>
        <name>sn-glycerol 3-phosphate</name>
        <dbReference type="ChEBI" id="CHEBI:57597"/>
    </ligand>
</feature>
<feature type="binding site" evidence="13">
    <location>
        <position position="255"/>
    </location>
    <ligand>
        <name>sn-glycerol 3-phosphate</name>
        <dbReference type="ChEBI" id="CHEBI:57597"/>
    </ligand>
</feature>
<dbReference type="InterPro" id="IPR006168">
    <property type="entry name" value="G3P_DH_NAD-dep"/>
</dbReference>
<dbReference type="Pfam" id="PF01210">
    <property type="entry name" value="NAD_Gly3P_dh_N"/>
    <property type="match status" value="1"/>
</dbReference>
<evidence type="ECO:0000256" key="10">
    <source>
        <dbReference type="ARBA" id="ARBA00066687"/>
    </source>
</evidence>
<feature type="binding site" evidence="16">
    <location>
        <begin position="10"/>
        <end position="15"/>
    </location>
    <ligand>
        <name>NAD(+)</name>
        <dbReference type="ChEBI" id="CHEBI:57540"/>
    </ligand>
</feature>
<feature type="binding site" evidence="16">
    <location>
        <position position="255"/>
    </location>
    <ligand>
        <name>NAD(+)</name>
        <dbReference type="ChEBI" id="CHEBI:57540"/>
    </ligand>
</feature>
<dbReference type="PIRSF" id="PIRSF000114">
    <property type="entry name" value="Glycerol-3-P_dh"/>
    <property type="match status" value="1"/>
</dbReference>
<comment type="catalytic activity">
    <reaction evidence="13">
        <text>sn-glycerol 3-phosphate + NAD(+) = dihydroxyacetone phosphate + NADH + H(+)</text>
        <dbReference type="Rhea" id="RHEA:11092"/>
        <dbReference type="ChEBI" id="CHEBI:15378"/>
        <dbReference type="ChEBI" id="CHEBI:57540"/>
        <dbReference type="ChEBI" id="CHEBI:57597"/>
        <dbReference type="ChEBI" id="CHEBI:57642"/>
        <dbReference type="ChEBI" id="CHEBI:57945"/>
        <dbReference type="EC" id="1.1.1.94"/>
    </reaction>
</comment>
<evidence type="ECO:0000256" key="3">
    <source>
        <dbReference type="ARBA" id="ARBA00022857"/>
    </source>
</evidence>
<evidence type="ECO:0000256" key="11">
    <source>
        <dbReference type="ARBA" id="ARBA00069372"/>
    </source>
</evidence>
<comment type="caution">
    <text evidence="13">Lacks conserved residue(s) required for the propagation of feature annotation.</text>
</comment>
<feature type="binding site" evidence="13">
    <location>
        <position position="138"/>
    </location>
    <ligand>
        <name>sn-glycerol 3-phosphate</name>
        <dbReference type="ChEBI" id="CHEBI:57597"/>
    </ligand>
</feature>
<feature type="binding site" evidence="13">
    <location>
        <position position="191"/>
    </location>
    <ligand>
        <name>sn-glycerol 3-phosphate</name>
        <dbReference type="ChEBI" id="CHEBI:57597"/>
    </ligand>
</feature>
<evidence type="ECO:0000259" key="18">
    <source>
        <dbReference type="Pfam" id="PF01210"/>
    </source>
</evidence>
<keyword evidence="21" id="KW-1185">Reference proteome</keyword>
<feature type="domain" description="Glycerol-3-phosphate dehydrogenase NAD-dependent C-terminal" evidence="19">
    <location>
        <begin position="180"/>
        <end position="321"/>
    </location>
</feature>
<comment type="function">
    <text evidence="13">Catalyzes the reduction of the glycolytic intermediate dihydroxyacetone phosphate (DHAP) to sn-glycerol 3-phosphate (G3P), the key precursor for phospholipid synthesis.</text>
</comment>
<dbReference type="InterPro" id="IPR008927">
    <property type="entry name" value="6-PGluconate_DH-like_C_sf"/>
</dbReference>
<evidence type="ECO:0000259" key="19">
    <source>
        <dbReference type="Pfam" id="PF07479"/>
    </source>
</evidence>
<keyword evidence="4 13" id="KW-0560">Oxidoreductase</keyword>
<dbReference type="RefSeq" id="WP_145184992.1">
    <property type="nucleotide sequence ID" value="NZ_CP036290.1"/>
</dbReference>
<dbReference type="Gene3D" id="3.40.50.720">
    <property type="entry name" value="NAD(P)-binding Rossmann-like Domain"/>
    <property type="match status" value="1"/>
</dbReference>
<evidence type="ECO:0000256" key="4">
    <source>
        <dbReference type="ARBA" id="ARBA00023002"/>
    </source>
</evidence>
<dbReference type="PANTHER" id="PTHR11728:SF1">
    <property type="entry name" value="GLYCEROL-3-PHOSPHATE DEHYDROGENASE [NAD(+)] 2, CHLOROPLASTIC"/>
    <property type="match status" value="1"/>
</dbReference>
<dbReference type="FunFam" id="1.10.1040.10:FF:000001">
    <property type="entry name" value="Glycerol-3-phosphate dehydrogenase [NAD(P)+]"/>
    <property type="match status" value="1"/>
</dbReference>
<feature type="binding site" evidence="13">
    <location>
        <position position="256"/>
    </location>
    <ligand>
        <name>sn-glycerol 3-phosphate</name>
        <dbReference type="ChEBI" id="CHEBI:57597"/>
    </ligand>
</feature>
<dbReference type="UniPathway" id="UPA00940"/>
<dbReference type="NCBIfam" id="NF000942">
    <property type="entry name" value="PRK00094.1-4"/>
    <property type="match status" value="1"/>
</dbReference>
<feature type="binding site" evidence="13">
    <location>
        <position position="136"/>
    </location>
    <ligand>
        <name>sn-glycerol 3-phosphate</name>
        <dbReference type="ChEBI" id="CHEBI:57597"/>
    </ligand>
</feature>
<dbReference type="InterPro" id="IPR036291">
    <property type="entry name" value="NAD(P)-bd_dom_sf"/>
</dbReference>
<feature type="binding site" evidence="13">
    <location>
        <position position="13"/>
    </location>
    <ligand>
        <name>NADPH</name>
        <dbReference type="ChEBI" id="CHEBI:57783"/>
    </ligand>
</feature>
<feature type="binding site" evidence="13">
    <location>
        <position position="281"/>
    </location>
    <ligand>
        <name>NADPH</name>
        <dbReference type="ChEBI" id="CHEBI:57783"/>
    </ligand>
</feature>
<evidence type="ECO:0000256" key="15">
    <source>
        <dbReference type="PIRSR" id="PIRSR000114-2"/>
    </source>
</evidence>
<name>A0A518CY17_9BACT</name>
<comment type="catalytic activity">
    <reaction evidence="9">
        <text>sn-glycerol 3-phosphate + NADP(+) = dihydroxyacetone phosphate + NADPH + H(+)</text>
        <dbReference type="Rhea" id="RHEA:11096"/>
        <dbReference type="ChEBI" id="CHEBI:15378"/>
        <dbReference type="ChEBI" id="CHEBI:57597"/>
        <dbReference type="ChEBI" id="CHEBI:57642"/>
        <dbReference type="ChEBI" id="CHEBI:57783"/>
        <dbReference type="ChEBI" id="CHEBI:58349"/>
        <dbReference type="EC" id="1.1.1.94"/>
    </reaction>
    <physiologicalReaction direction="right-to-left" evidence="9">
        <dbReference type="Rhea" id="RHEA:11098"/>
    </physiologicalReaction>
</comment>
<sequence>MTQERVCVIGDGSWGTALALKLVEAGHRVTMWSAFPESFERLAKTRRNEPYLPGVELPAELHLSADPFEAADGVVAAVSVVPTQYLRATMARFEDALGGTVPIFSASKGLEMETLRRPTQILREVLGPRPLVVLTGPSHAEEVARGLPASVLSASEDAEAAELAQRLFSHARFRVYTSDDPLGAELAAAYKNVIALAAGIADGLELGDNAKAALVSRGMIEAARFGQDSGARPRTFFGLAGAGDLIATCFSQHSRNRRVGEAIGRGATLTQVLDDMQMVAEGVWTTRALFGPEREARPSDLPIAEQVHAVLFEERDPSAAVTALMERVPVGEMEGLELDAR</sequence>
<dbReference type="PRINTS" id="PR00077">
    <property type="entry name" value="GPDHDRGNASE"/>
</dbReference>
<comment type="pathway">
    <text evidence="13">Membrane lipid metabolism; glycerophospholipid metabolism.</text>
</comment>
<feature type="binding site" evidence="15">
    <location>
        <begin position="255"/>
        <end position="256"/>
    </location>
    <ligand>
        <name>substrate</name>
    </ligand>
</feature>
<dbReference type="GO" id="GO:0141153">
    <property type="term" value="F:glycerol-3-phosphate dehydrogenase (NADP+) activity"/>
    <property type="evidence" value="ECO:0007669"/>
    <property type="project" value="RHEA"/>
</dbReference>
<dbReference type="InterPro" id="IPR011128">
    <property type="entry name" value="G3P_DH_NAD-dep_N"/>
</dbReference>
<keyword evidence="5 13" id="KW-0520">NAD</keyword>
<proteinExistence type="inferred from homology"/>
<dbReference type="InterPro" id="IPR013328">
    <property type="entry name" value="6PGD_dom2"/>
</dbReference>
<keyword evidence="6 13" id="KW-0443">Lipid metabolism</keyword>
<dbReference type="Pfam" id="PF07479">
    <property type="entry name" value="NAD_Gly3P_dh_C"/>
    <property type="match status" value="1"/>
</dbReference>
<dbReference type="SUPFAM" id="SSF48179">
    <property type="entry name" value="6-phosphogluconate dehydrogenase C-terminal domain-like"/>
    <property type="match status" value="1"/>
</dbReference>
<gene>
    <name evidence="13 20" type="primary">gpsA</name>
    <name evidence="20" type="ORF">Pla163_11990</name>
</gene>
<evidence type="ECO:0000256" key="16">
    <source>
        <dbReference type="PIRSR" id="PIRSR000114-3"/>
    </source>
</evidence>
<feature type="binding site" evidence="13">
    <location>
        <position position="140"/>
    </location>
    <ligand>
        <name>NADPH</name>
        <dbReference type="ChEBI" id="CHEBI:57783"/>
    </ligand>
</feature>
<dbReference type="Proteomes" id="UP000319342">
    <property type="component" value="Chromosome"/>
</dbReference>
<dbReference type="SUPFAM" id="SSF51735">
    <property type="entry name" value="NAD(P)-binding Rossmann-fold domains"/>
    <property type="match status" value="1"/>
</dbReference>
<feature type="binding site" evidence="13">
    <location>
        <position position="279"/>
    </location>
    <ligand>
        <name>NADPH</name>
        <dbReference type="ChEBI" id="CHEBI:57783"/>
    </ligand>
</feature>
<feature type="binding site" evidence="13">
    <location>
        <position position="108"/>
    </location>
    <ligand>
        <name>NADPH</name>
        <dbReference type="ChEBI" id="CHEBI:57783"/>
    </ligand>
</feature>
<comment type="subcellular location">
    <subcellularLocation>
        <location evidence="13">Cytoplasm</location>
    </subcellularLocation>
</comment>
<feature type="binding site" evidence="13">
    <location>
        <position position="51"/>
    </location>
    <ligand>
        <name>NADPH</name>
        <dbReference type="ChEBI" id="CHEBI:57783"/>
    </ligand>
</feature>
<dbReference type="EMBL" id="CP036290">
    <property type="protein sequence ID" value="QDU84096.1"/>
    <property type="molecule type" value="Genomic_DNA"/>
</dbReference>
<keyword evidence="8 13" id="KW-1208">Phospholipid metabolism</keyword>
<evidence type="ECO:0000256" key="13">
    <source>
        <dbReference type="HAMAP-Rule" id="MF_00394"/>
    </source>
</evidence>
<dbReference type="PANTHER" id="PTHR11728">
    <property type="entry name" value="GLYCEROL-3-PHOSPHATE DEHYDROGENASE"/>
    <property type="match status" value="1"/>
</dbReference>
<keyword evidence="13" id="KW-0963">Cytoplasm</keyword>
<keyword evidence="7 13" id="KW-0594">Phospholipid biosynthesis</keyword>
<evidence type="ECO:0000256" key="1">
    <source>
        <dbReference type="ARBA" id="ARBA00011009"/>
    </source>
</evidence>
<dbReference type="GO" id="GO:0051287">
    <property type="term" value="F:NAD binding"/>
    <property type="evidence" value="ECO:0007669"/>
    <property type="project" value="InterPro"/>
</dbReference>
<dbReference type="GO" id="GO:0046168">
    <property type="term" value="P:glycerol-3-phosphate catabolic process"/>
    <property type="evidence" value="ECO:0007669"/>
    <property type="project" value="InterPro"/>
</dbReference>
<dbReference type="GO" id="GO:0006650">
    <property type="term" value="P:glycerophospholipid metabolic process"/>
    <property type="evidence" value="ECO:0007669"/>
    <property type="project" value="UniProtKB-UniRule"/>
</dbReference>
<dbReference type="HAMAP" id="MF_00394">
    <property type="entry name" value="NAD_Glyc3P_dehydrog"/>
    <property type="match status" value="1"/>
</dbReference>
<evidence type="ECO:0000256" key="17">
    <source>
        <dbReference type="RuleBase" id="RU000437"/>
    </source>
</evidence>
<dbReference type="Gene3D" id="1.10.1040.10">
    <property type="entry name" value="N-(1-d-carboxylethyl)-l-norvaline Dehydrogenase, domain 2"/>
    <property type="match status" value="1"/>
</dbReference>
<feature type="active site" description="Proton acceptor" evidence="13 14">
    <location>
        <position position="191"/>
    </location>
</feature>
<dbReference type="EC" id="1.1.1.94" evidence="10 13"/>
<evidence type="ECO:0000256" key="14">
    <source>
        <dbReference type="PIRSR" id="PIRSR000114-1"/>
    </source>
</evidence>
<dbReference type="NCBIfam" id="NF000940">
    <property type="entry name" value="PRK00094.1-2"/>
    <property type="match status" value="1"/>
</dbReference>
<protein>
    <recommendedName>
        <fullName evidence="11 13">Glycerol-3-phosphate dehydrogenase [NAD(P)+]</fullName>
        <ecNumber evidence="10 13">1.1.1.94</ecNumber>
    </recommendedName>
    <alternativeName>
        <fullName evidence="13">NAD(P)(+)-dependent glycerol-3-phosphate dehydrogenase</fullName>
    </alternativeName>
    <alternativeName>
        <fullName evidence="12 13">NAD(P)H-dependent dihydroxyacetone-phosphate reductase</fullName>
    </alternativeName>
</protein>
<evidence type="ECO:0000313" key="20">
    <source>
        <dbReference type="EMBL" id="QDU84096.1"/>
    </source>
</evidence>
<feature type="binding site" evidence="16">
    <location>
        <position position="140"/>
    </location>
    <ligand>
        <name>NAD(+)</name>
        <dbReference type="ChEBI" id="CHEBI:57540"/>
    </ligand>
</feature>
<evidence type="ECO:0000256" key="5">
    <source>
        <dbReference type="ARBA" id="ARBA00023027"/>
    </source>
</evidence>
<dbReference type="GO" id="GO:0141152">
    <property type="term" value="F:glycerol-3-phosphate dehydrogenase (NAD+) activity"/>
    <property type="evidence" value="ECO:0007669"/>
    <property type="project" value="RHEA"/>
</dbReference>
<evidence type="ECO:0000256" key="7">
    <source>
        <dbReference type="ARBA" id="ARBA00023209"/>
    </source>
</evidence>
<feature type="binding site" evidence="15">
    <location>
        <position position="108"/>
    </location>
    <ligand>
        <name>substrate</name>
    </ligand>
</feature>
<reference evidence="20 21" key="1">
    <citation type="submission" date="2019-02" db="EMBL/GenBank/DDBJ databases">
        <title>Deep-cultivation of Planctomycetes and their phenomic and genomic characterization uncovers novel biology.</title>
        <authorList>
            <person name="Wiegand S."/>
            <person name="Jogler M."/>
            <person name="Boedeker C."/>
            <person name="Pinto D."/>
            <person name="Vollmers J."/>
            <person name="Rivas-Marin E."/>
            <person name="Kohn T."/>
            <person name="Peeters S.H."/>
            <person name="Heuer A."/>
            <person name="Rast P."/>
            <person name="Oberbeckmann S."/>
            <person name="Bunk B."/>
            <person name="Jeske O."/>
            <person name="Meyerdierks A."/>
            <person name="Storesund J.E."/>
            <person name="Kallscheuer N."/>
            <person name="Luecker S."/>
            <person name="Lage O.M."/>
            <person name="Pohl T."/>
            <person name="Merkel B.J."/>
            <person name="Hornburger P."/>
            <person name="Mueller R.-W."/>
            <person name="Bruemmer F."/>
            <person name="Labrenz M."/>
            <person name="Spormann A.M."/>
            <person name="Op den Camp H."/>
            <person name="Overmann J."/>
            <person name="Amann R."/>
            <person name="Jetten M.S.M."/>
            <person name="Mascher T."/>
            <person name="Medema M.H."/>
            <person name="Devos D.P."/>
            <person name="Kaster A.-K."/>
            <person name="Ovreas L."/>
            <person name="Rohde M."/>
            <person name="Galperin M.Y."/>
            <person name="Jogler C."/>
        </authorList>
    </citation>
    <scope>NUCLEOTIDE SEQUENCE [LARGE SCALE GENOMIC DNA]</scope>
    <source>
        <strain evidence="20 21">Pla163</strain>
    </source>
</reference>
<feature type="domain" description="Glycerol-3-phosphate dehydrogenase NAD-dependent N-terminal" evidence="18">
    <location>
        <begin position="6"/>
        <end position="160"/>
    </location>
</feature>
<dbReference type="InterPro" id="IPR006109">
    <property type="entry name" value="G3P_DH_NAD-dep_C"/>
</dbReference>
<feature type="binding site" evidence="13">
    <location>
        <position position="244"/>
    </location>
    <ligand>
        <name>sn-glycerol 3-phosphate</name>
        <dbReference type="ChEBI" id="CHEBI:57597"/>
    </ligand>
</feature>
<dbReference type="FunFam" id="3.40.50.720:FF:000019">
    <property type="entry name" value="Glycerol-3-phosphate dehydrogenase [NAD(P)+]"/>
    <property type="match status" value="1"/>
</dbReference>
<dbReference type="OrthoDB" id="9812273at2"/>
<dbReference type="GO" id="GO:0008654">
    <property type="term" value="P:phospholipid biosynthetic process"/>
    <property type="evidence" value="ECO:0007669"/>
    <property type="project" value="UniProtKB-KW"/>
</dbReference>
<evidence type="ECO:0000256" key="8">
    <source>
        <dbReference type="ARBA" id="ARBA00023264"/>
    </source>
</evidence>
<evidence type="ECO:0000256" key="9">
    <source>
        <dbReference type="ARBA" id="ARBA00052716"/>
    </source>
</evidence>
<evidence type="ECO:0000256" key="6">
    <source>
        <dbReference type="ARBA" id="ARBA00023098"/>
    </source>
</evidence>
<evidence type="ECO:0000313" key="21">
    <source>
        <dbReference type="Proteomes" id="UP000319342"/>
    </source>
</evidence>
<dbReference type="GO" id="GO:0005829">
    <property type="term" value="C:cytosol"/>
    <property type="evidence" value="ECO:0007669"/>
    <property type="project" value="TreeGrafter"/>
</dbReference>
<dbReference type="GO" id="GO:0046167">
    <property type="term" value="P:glycerol-3-phosphate biosynthetic process"/>
    <property type="evidence" value="ECO:0007669"/>
    <property type="project" value="UniProtKB-UniRule"/>
</dbReference>
<accession>A0A518CY17</accession>
<evidence type="ECO:0000256" key="12">
    <source>
        <dbReference type="ARBA" id="ARBA00080511"/>
    </source>
</evidence>
<organism evidence="20 21">
    <name type="scientific">Rohdeia mirabilis</name>
    <dbReference type="NCBI Taxonomy" id="2528008"/>
    <lineage>
        <taxon>Bacteria</taxon>
        <taxon>Pseudomonadati</taxon>
        <taxon>Planctomycetota</taxon>
        <taxon>Planctomycetia</taxon>
        <taxon>Planctomycetia incertae sedis</taxon>
        <taxon>Rohdeia</taxon>
    </lineage>
</organism>
<keyword evidence="13" id="KW-0547">Nucleotide-binding</keyword>
<dbReference type="PROSITE" id="PS00957">
    <property type="entry name" value="NAD_G3PDH"/>
    <property type="match status" value="1"/>
</dbReference>